<dbReference type="InterPro" id="IPR008254">
    <property type="entry name" value="Flavodoxin/NO_synth"/>
</dbReference>
<keyword evidence="1" id="KW-0479">Metal-binding</keyword>
<feature type="domain" description="4Fe-4S ferredoxin-type" evidence="5">
    <location>
        <begin position="194"/>
        <end position="223"/>
    </location>
</feature>
<dbReference type="EMBL" id="NIBG01000003">
    <property type="protein sequence ID" value="PAB60409.1"/>
    <property type="molecule type" value="Genomic_DNA"/>
</dbReference>
<sequence length="268" mass="30737">MKTALLYFSGTGNTKRVGEVFKDYLLEKKHNEVDMIDISTHRQSLSNYDLLIAGTPTYTMTSSRNMNDFIQMYVNKTNNPKAQFITYVTHGWGHSYGHLTLQEFITKLGFRVIGAQSFLAPSNFYVYNEKVQPKQNEVEIRRLYEKITIDVKGLMDACLNGYIRIEKKSTFKKQQAKLISALSRKAFINQFSAKTLSVDGDKCTRCLVCVKKCPNKNIALIDGNIRFSKNCSACSRCMHICPQNAYAYRGKTFEQYNMNQQSISEQLK</sequence>
<dbReference type="GO" id="GO:0010181">
    <property type="term" value="F:FMN binding"/>
    <property type="evidence" value="ECO:0007669"/>
    <property type="project" value="InterPro"/>
</dbReference>
<keyword evidence="2" id="KW-0408">Iron</keyword>
<evidence type="ECO:0000259" key="4">
    <source>
        <dbReference type="PROSITE" id="PS50902"/>
    </source>
</evidence>
<dbReference type="PROSITE" id="PS00198">
    <property type="entry name" value="4FE4S_FER_1"/>
    <property type="match status" value="2"/>
</dbReference>
<gene>
    <name evidence="6" type="ORF">CCE28_05810</name>
</gene>
<dbReference type="Gene3D" id="3.30.70.20">
    <property type="match status" value="1"/>
</dbReference>
<organism evidence="6 7">
    <name type="scientific">Anaeromicrobium sediminis</name>
    <dbReference type="NCBI Taxonomy" id="1478221"/>
    <lineage>
        <taxon>Bacteria</taxon>
        <taxon>Bacillati</taxon>
        <taxon>Bacillota</taxon>
        <taxon>Clostridia</taxon>
        <taxon>Peptostreptococcales</taxon>
        <taxon>Thermotaleaceae</taxon>
        <taxon>Anaeromicrobium</taxon>
    </lineage>
</organism>
<feature type="domain" description="Flavodoxin-like" evidence="4">
    <location>
        <begin position="3"/>
        <end position="148"/>
    </location>
</feature>
<name>A0A267MLE7_9FIRM</name>
<dbReference type="SUPFAM" id="SSF54862">
    <property type="entry name" value="4Fe-4S ferredoxins"/>
    <property type="match status" value="1"/>
</dbReference>
<evidence type="ECO:0000256" key="3">
    <source>
        <dbReference type="ARBA" id="ARBA00023014"/>
    </source>
</evidence>
<reference evidence="6 7" key="1">
    <citation type="submission" date="2017-06" db="EMBL/GenBank/DDBJ databases">
        <title>Draft genome sequence of anaerobic fermentative bacterium Anaeromicrobium sediminis DY2726D isolated from West Pacific Ocean sediments.</title>
        <authorList>
            <person name="Zeng X."/>
        </authorList>
    </citation>
    <scope>NUCLEOTIDE SEQUENCE [LARGE SCALE GENOMIC DNA]</scope>
    <source>
        <strain evidence="6 7">DY2726D</strain>
    </source>
</reference>
<evidence type="ECO:0008006" key="8">
    <source>
        <dbReference type="Google" id="ProtNLM"/>
    </source>
</evidence>
<evidence type="ECO:0000256" key="1">
    <source>
        <dbReference type="ARBA" id="ARBA00022723"/>
    </source>
</evidence>
<dbReference type="GO" id="GO:0051536">
    <property type="term" value="F:iron-sulfur cluster binding"/>
    <property type="evidence" value="ECO:0007669"/>
    <property type="project" value="UniProtKB-KW"/>
</dbReference>
<proteinExistence type="predicted"/>
<dbReference type="GO" id="GO:0016651">
    <property type="term" value="F:oxidoreductase activity, acting on NAD(P)H"/>
    <property type="evidence" value="ECO:0007669"/>
    <property type="project" value="UniProtKB-ARBA"/>
</dbReference>
<evidence type="ECO:0000259" key="5">
    <source>
        <dbReference type="PROSITE" id="PS51379"/>
    </source>
</evidence>
<evidence type="ECO:0000313" key="7">
    <source>
        <dbReference type="Proteomes" id="UP000216024"/>
    </source>
</evidence>
<evidence type="ECO:0000256" key="2">
    <source>
        <dbReference type="ARBA" id="ARBA00023004"/>
    </source>
</evidence>
<evidence type="ECO:0000313" key="6">
    <source>
        <dbReference type="EMBL" id="PAB60409.1"/>
    </source>
</evidence>
<feature type="domain" description="4Fe-4S ferredoxin-type" evidence="5">
    <location>
        <begin position="225"/>
        <end position="251"/>
    </location>
</feature>
<dbReference type="RefSeq" id="WP_095131889.1">
    <property type="nucleotide sequence ID" value="NZ_NIBG01000003.1"/>
</dbReference>
<dbReference type="SUPFAM" id="SSF52218">
    <property type="entry name" value="Flavoproteins"/>
    <property type="match status" value="1"/>
</dbReference>
<keyword evidence="7" id="KW-1185">Reference proteome</keyword>
<dbReference type="Pfam" id="PF13237">
    <property type="entry name" value="Fer4_10"/>
    <property type="match status" value="1"/>
</dbReference>
<dbReference type="Proteomes" id="UP000216024">
    <property type="component" value="Unassembled WGS sequence"/>
</dbReference>
<accession>A0A267MLE7</accession>
<dbReference type="Pfam" id="PF12724">
    <property type="entry name" value="Flavodoxin_5"/>
    <property type="match status" value="1"/>
</dbReference>
<dbReference type="InterPro" id="IPR026816">
    <property type="entry name" value="Flavodoxin_dom"/>
</dbReference>
<protein>
    <recommendedName>
        <fullName evidence="8">4Fe-4S ferredoxin</fullName>
    </recommendedName>
</protein>
<dbReference type="InterPro" id="IPR017900">
    <property type="entry name" value="4Fe4S_Fe_S_CS"/>
</dbReference>
<dbReference type="NCBIfam" id="NF038196">
    <property type="entry name" value="ferrodoxin_EFR1"/>
    <property type="match status" value="1"/>
</dbReference>
<dbReference type="InterPro" id="IPR047964">
    <property type="entry name" value="EFR1-like"/>
</dbReference>
<dbReference type="AlphaFoldDB" id="A0A267MLE7"/>
<dbReference type="InterPro" id="IPR017896">
    <property type="entry name" value="4Fe4S_Fe-S-bd"/>
</dbReference>
<dbReference type="InterPro" id="IPR029039">
    <property type="entry name" value="Flavoprotein-like_sf"/>
</dbReference>
<keyword evidence="3" id="KW-0411">Iron-sulfur</keyword>
<comment type="caution">
    <text evidence="6">The sequence shown here is derived from an EMBL/GenBank/DDBJ whole genome shotgun (WGS) entry which is preliminary data.</text>
</comment>
<dbReference type="GO" id="GO:0046872">
    <property type="term" value="F:metal ion binding"/>
    <property type="evidence" value="ECO:0007669"/>
    <property type="project" value="UniProtKB-KW"/>
</dbReference>
<dbReference type="Gene3D" id="3.40.50.360">
    <property type="match status" value="1"/>
</dbReference>
<dbReference type="OrthoDB" id="9813995at2"/>
<dbReference type="PROSITE" id="PS51379">
    <property type="entry name" value="4FE4S_FER_2"/>
    <property type="match status" value="2"/>
</dbReference>
<dbReference type="PROSITE" id="PS50902">
    <property type="entry name" value="FLAVODOXIN_LIKE"/>
    <property type="match status" value="1"/>
</dbReference>